<gene>
    <name evidence="1" type="ORF">R3W88_032535</name>
</gene>
<sequence length="165" mass="18732">MPKPPFTACRAPLSVQYDTHAVSWDYRKGKAKVEEADTAAGVTRSERIYTFKNLVQGSFNKSKAPIVELEDQGIWKKMQAKEYSIVEQLSKTPSQISILSLLQSFETHRNALLKVLGEAYVPSSITHGEVAQMVGQVFEAFWFEYLPSEHIEGWAWIVQRSRPGR</sequence>
<keyword evidence="2" id="KW-1185">Reference proteome</keyword>
<evidence type="ECO:0000313" key="1">
    <source>
        <dbReference type="EMBL" id="KAK4727618.1"/>
    </source>
</evidence>
<organism evidence="1 2">
    <name type="scientific">Solanum pinnatisectum</name>
    <name type="common">tansyleaf nightshade</name>
    <dbReference type="NCBI Taxonomy" id="50273"/>
    <lineage>
        <taxon>Eukaryota</taxon>
        <taxon>Viridiplantae</taxon>
        <taxon>Streptophyta</taxon>
        <taxon>Embryophyta</taxon>
        <taxon>Tracheophyta</taxon>
        <taxon>Spermatophyta</taxon>
        <taxon>Magnoliopsida</taxon>
        <taxon>eudicotyledons</taxon>
        <taxon>Gunneridae</taxon>
        <taxon>Pentapetalae</taxon>
        <taxon>asterids</taxon>
        <taxon>lamiids</taxon>
        <taxon>Solanales</taxon>
        <taxon>Solanaceae</taxon>
        <taxon>Solanoideae</taxon>
        <taxon>Solaneae</taxon>
        <taxon>Solanum</taxon>
    </lineage>
</organism>
<dbReference type="AlphaFoldDB" id="A0AAV9LQD8"/>
<dbReference type="EMBL" id="JAWPEI010000005">
    <property type="protein sequence ID" value="KAK4727618.1"/>
    <property type="molecule type" value="Genomic_DNA"/>
</dbReference>
<evidence type="ECO:0000313" key="2">
    <source>
        <dbReference type="Proteomes" id="UP001311915"/>
    </source>
</evidence>
<reference evidence="1 2" key="1">
    <citation type="submission" date="2023-10" db="EMBL/GenBank/DDBJ databases">
        <title>Genome-Wide Identification Analysis in wild type Solanum Pinnatisectum Reveals Some Genes Defensing Phytophthora Infestans.</title>
        <authorList>
            <person name="Sun C."/>
        </authorList>
    </citation>
    <scope>NUCLEOTIDE SEQUENCE [LARGE SCALE GENOMIC DNA]</scope>
    <source>
        <strain evidence="1">LQN</strain>
        <tissue evidence="1">Leaf</tissue>
    </source>
</reference>
<accession>A0AAV9LQD8</accession>
<name>A0AAV9LQD8_9SOLN</name>
<dbReference type="PANTHER" id="PTHR32108">
    <property type="entry name" value="DNA-DIRECTED RNA POLYMERASE SUBUNIT ALPHA"/>
    <property type="match status" value="1"/>
</dbReference>
<proteinExistence type="predicted"/>
<dbReference type="Proteomes" id="UP001311915">
    <property type="component" value="Unassembled WGS sequence"/>
</dbReference>
<protein>
    <submittedName>
        <fullName evidence="1">Uncharacterized protein</fullName>
    </submittedName>
</protein>
<comment type="caution">
    <text evidence="1">The sequence shown here is derived from an EMBL/GenBank/DDBJ whole genome shotgun (WGS) entry which is preliminary data.</text>
</comment>
<dbReference type="PANTHER" id="PTHR32108:SF10">
    <property type="entry name" value="G-PATCH DOMAIN-CONTAINING PROTEIN"/>
    <property type="match status" value="1"/>
</dbReference>